<feature type="domain" description="Methyltransferase type 11" evidence="5">
    <location>
        <begin position="154"/>
        <end position="245"/>
    </location>
</feature>
<evidence type="ECO:0000259" key="5">
    <source>
        <dbReference type="Pfam" id="PF08241"/>
    </source>
</evidence>
<name>A0ABY3RPH5_9BRAD</name>
<keyword evidence="4" id="KW-0802">TPR repeat</keyword>
<dbReference type="SUPFAM" id="SSF48452">
    <property type="entry name" value="TPR-like"/>
    <property type="match status" value="1"/>
</dbReference>
<dbReference type="CDD" id="cd02440">
    <property type="entry name" value="AdoMet_MTases"/>
    <property type="match status" value="1"/>
</dbReference>
<dbReference type="Proteomes" id="UP001431010">
    <property type="component" value="Chromosome"/>
</dbReference>
<dbReference type="EMBL" id="CP088156">
    <property type="protein sequence ID" value="UFZ08527.1"/>
    <property type="molecule type" value="Genomic_DNA"/>
</dbReference>
<comment type="similarity">
    <text evidence="1">Belongs to the methyltransferase superfamily.</text>
</comment>
<dbReference type="PROSITE" id="PS50005">
    <property type="entry name" value="TPR"/>
    <property type="match status" value="1"/>
</dbReference>
<dbReference type="InterPro" id="IPR011990">
    <property type="entry name" value="TPR-like_helical_dom_sf"/>
</dbReference>
<dbReference type="Pfam" id="PF14559">
    <property type="entry name" value="TPR_19"/>
    <property type="match status" value="1"/>
</dbReference>
<proteinExistence type="inferred from homology"/>
<dbReference type="InterPro" id="IPR019734">
    <property type="entry name" value="TPR_rpt"/>
</dbReference>
<dbReference type="SMART" id="SM00028">
    <property type="entry name" value="TPR"/>
    <property type="match status" value="2"/>
</dbReference>
<dbReference type="GO" id="GO:0032259">
    <property type="term" value="P:methylation"/>
    <property type="evidence" value="ECO:0007669"/>
    <property type="project" value="UniProtKB-KW"/>
</dbReference>
<dbReference type="Gene3D" id="3.40.50.150">
    <property type="entry name" value="Vaccinia Virus protein VP39"/>
    <property type="match status" value="1"/>
</dbReference>
<accession>A0ABY3RPH5</accession>
<sequence length="308" mass="32885">MPNRLFLSSGDLIADRRYEFARDLHLKGDPVAAAEVLEQAIEVAPNFASAWFELGKIRVDLGEPDKAIAAFQNAVAADPDDRHGAGVRLMQLGAAPLTDMPKAYVQSLFDQYAPRFEAELIERLNYRAPAILFKAVIAVRAAERKPAYFRRAIDLGCGTGLGAAAFAKNANSFIGIDLSAGMIAEARATELYAELEVDDMTAGLRRQPDASADLILAADAMVYVGDLGPVLRETQRVLAPGGLLTFTVETHDGDGVIMGKGLRYAHGAEYISGIIAAAGLQLAHLEPASPRTEDQVPVRGLAVVAGKT</sequence>
<feature type="repeat" description="TPR" evidence="4">
    <location>
        <begin position="48"/>
        <end position="81"/>
    </location>
</feature>
<dbReference type="GO" id="GO:0008168">
    <property type="term" value="F:methyltransferase activity"/>
    <property type="evidence" value="ECO:0007669"/>
    <property type="project" value="UniProtKB-KW"/>
</dbReference>
<keyword evidence="2 6" id="KW-0489">Methyltransferase</keyword>
<evidence type="ECO:0000256" key="1">
    <source>
        <dbReference type="ARBA" id="ARBA00008361"/>
    </source>
</evidence>
<dbReference type="InterPro" id="IPR029063">
    <property type="entry name" value="SAM-dependent_MTases_sf"/>
</dbReference>
<keyword evidence="3" id="KW-0808">Transferase</keyword>
<gene>
    <name evidence="6" type="ORF">LQG66_27375</name>
</gene>
<dbReference type="PANTHER" id="PTHR44942:SF4">
    <property type="entry name" value="METHYLTRANSFERASE TYPE 11 DOMAIN-CONTAINING PROTEIN"/>
    <property type="match status" value="1"/>
</dbReference>
<dbReference type="InterPro" id="IPR013216">
    <property type="entry name" value="Methyltransf_11"/>
</dbReference>
<dbReference type="RefSeq" id="WP_231327969.1">
    <property type="nucleotide sequence ID" value="NZ_CP088156.1"/>
</dbReference>
<keyword evidence="7" id="KW-1185">Reference proteome</keyword>
<dbReference type="SUPFAM" id="SSF53335">
    <property type="entry name" value="S-adenosyl-L-methionine-dependent methyltransferases"/>
    <property type="match status" value="1"/>
</dbReference>
<organism evidence="6 7">
    <name type="scientific">Bradyrhizobium ontarionense</name>
    <dbReference type="NCBI Taxonomy" id="2898149"/>
    <lineage>
        <taxon>Bacteria</taxon>
        <taxon>Pseudomonadati</taxon>
        <taxon>Pseudomonadota</taxon>
        <taxon>Alphaproteobacteria</taxon>
        <taxon>Hyphomicrobiales</taxon>
        <taxon>Nitrobacteraceae</taxon>
        <taxon>Bradyrhizobium</taxon>
    </lineage>
</organism>
<dbReference type="InterPro" id="IPR051052">
    <property type="entry name" value="Diverse_substrate_MTase"/>
</dbReference>
<evidence type="ECO:0000256" key="4">
    <source>
        <dbReference type="PROSITE-ProRule" id="PRU00339"/>
    </source>
</evidence>
<evidence type="ECO:0000256" key="3">
    <source>
        <dbReference type="ARBA" id="ARBA00022679"/>
    </source>
</evidence>
<reference evidence="6" key="1">
    <citation type="journal article" date="2024" name="Antonie Van Leeuwenhoek">
        <title>Bradyrhizobium ontarionense sp. nov., a novel bacterial symbiont isolated from Aeschynomene indica (Indian jointvetch), harbours photosynthesis, nitrogen fixation and nitrous oxide (N2O) reductase genes.</title>
        <authorList>
            <person name="Bromfield E.S.P."/>
            <person name="Cloutier S."/>
        </authorList>
    </citation>
    <scope>NUCLEOTIDE SEQUENCE</scope>
    <source>
        <strain evidence="6">A19</strain>
    </source>
</reference>
<dbReference type="Pfam" id="PF08241">
    <property type="entry name" value="Methyltransf_11"/>
    <property type="match status" value="1"/>
</dbReference>
<evidence type="ECO:0000313" key="7">
    <source>
        <dbReference type="Proteomes" id="UP001431010"/>
    </source>
</evidence>
<dbReference type="PANTHER" id="PTHR44942">
    <property type="entry name" value="METHYLTRANSF_11 DOMAIN-CONTAINING PROTEIN"/>
    <property type="match status" value="1"/>
</dbReference>
<dbReference type="PROSITE" id="PS50293">
    <property type="entry name" value="TPR_REGION"/>
    <property type="match status" value="1"/>
</dbReference>
<evidence type="ECO:0000313" key="6">
    <source>
        <dbReference type="EMBL" id="UFZ08527.1"/>
    </source>
</evidence>
<evidence type="ECO:0000256" key="2">
    <source>
        <dbReference type="ARBA" id="ARBA00022603"/>
    </source>
</evidence>
<protein>
    <submittedName>
        <fullName evidence="6">Methyltransferase domain-containing protein</fullName>
    </submittedName>
</protein>
<dbReference type="Gene3D" id="1.25.40.10">
    <property type="entry name" value="Tetratricopeptide repeat domain"/>
    <property type="match status" value="1"/>
</dbReference>